<dbReference type="Proteomes" id="UP000636709">
    <property type="component" value="Unassembled WGS sequence"/>
</dbReference>
<reference evidence="2" key="1">
    <citation type="submission" date="2020-07" db="EMBL/GenBank/DDBJ databases">
        <title>Genome sequence and genetic diversity analysis of an under-domesticated orphan crop, white fonio (Digitaria exilis).</title>
        <authorList>
            <person name="Bennetzen J.L."/>
            <person name="Chen S."/>
            <person name="Ma X."/>
            <person name="Wang X."/>
            <person name="Yssel A.E.J."/>
            <person name="Chaluvadi S.R."/>
            <person name="Johnson M."/>
            <person name="Gangashetty P."/>
            <person name="Hamidou F."/>
            <person name="Sanogo M.D."/>
            <person name="Zwaenepoel A."/>
            <person name="Wallace J."/>
            <person name="Van De Peer Y."/>
            <person name="Van Deynze A."/>
        </authorList>
    </citation>
    <scope>NUCLEOTIDE SEQUENCE</scope>
    <source>
        <tissue evidence="2">Leaves</tissue>
    </source>
</reference>
<keyword evidence="3" id="KW-1185">Reference proteome</keyword>
<feature type="compositionally biased region" description="Basic and acidic residues" evidence="1">
    <location>
        <begin position="73"/>
        <end position="102"/>
    </location>
</feature>
<organism evidence="2 3">
    <name type="scientific">Digitaria exilis</name>
    <dbReference type="NCBI Taxonomy" id="1010633"/>
    <lineage>
        <taxon>Eukaryota</taxon>
        <taxon>Viridiplantae</taxon>
        <taxon>Streptophyta</taxon>
        <taxon>Embryophyta</taxon>
        <taxon>Tracheophyta</taxon>
        <taxon>Spermatophyta</taxon>
        <taxon>Magnoliopsida</taxon>
        <taxon>Liliopsida</taxon>
        <taxon>Poales</taxon>
        <taxon>Poaceae</taxon>
        <taxon>PACMAD clade</taxon>
        <taxon>Panicoideae</taxon>
        <taxon>Panicodae</taxon>
        <taxon>Paniceae</taxon>
        <taxon>Anthephorinae</taxon>
        <taxon>Digitaria</taxon>
    </lineage>
</organism>
<proteinExistence type="predicted"/>
<sequence length="239" mass="25927">MAAACMATPAAAQPPLLPTPPRFAGSAASDRSVWSSKKPGRASASQSWTRDKLVARTSAAVPIPGRASLSDSWTKDKTERKEAAIVEEQRVGRAPSREESLIRAKRASSRALSEVVGRSEKKAKPEENAAANKLDGDQPSVASDGGFGMKQRLTLDPDDGRIDDGLSLDVNNGEAKWLYFYGYGIVLLEIVLGREVLDLAVDADSDEEVHKVLKKLVARFLICWIESNHQLSISLWISD</sequence>
<feature type="compositionally biased region" description="Low complexity" evidence="1">
    <location>
        <begin position="1"/>
        <end position="14"/>
    </location>
</feature>
<dbReference type="OrthoDB" id="681725at2759"/>
<accession>A0A835BG07</accession>
<dbReference type="PANTHER" id="PTHR35361">
    <property type="entry name" value="OS08G0443700 PROTEIN"/>
    <property type="match status" value="1"/>
</dbReference>
<dbReference type="PANTHER" id="PTHR35361:SF2">
    <property type="match status" value="1"/>
</dbReference>
<evidence type="ECO:0000313" key="3">
    <source>
        <dbReference type="Proteomes" id="UP000636709"/>
    </source>
</evidence>
<gene>
    <name evidence="2" type="ORF">HU200_035035</name>
</gene>
<feature type="compositionally biased region" description="Basic and acidic residues" evidence="1">
    <location>
        <begin position="117"/>
        <end position="127"/>
    </location>
</feature>
<dbReference type="AlphaFoldDB" id="A0A835BG07"/>
<evidence type="ECO:0000313" key="2">
    <source>
        <dbReference type="EMBL" id="KAF8698777.1"/>
    </source>
</evidence>
<comment type="caution">
    <text evidence="2">The sequence shown here is derived from an EMBL/GenBank/DDBJ whole genome shotgun (WGS) entry which is preliminary data.</text>
</comment>
<name>A0A835BG07_9POAL</name>
<protein>
    <submittedName>
        <fullName evidence="2">Uncharacterized protein</fullName>
    </submittedName>
</protein>
<dbReference type="EMBL" id="JACEFO010001862">
    <property type="protein sequence ID" value="KAF8698777.1"/>
    <property type="molecule type" value="Genomic_DNA"/>
</dbReference>
<evidence type="ECO:0000256" key="1">
    <source>
        <dbReference type="SAM" id="MobiDB-lite"/>
    </source>
</evidence>
<feature type="region of interest" description="Disordered" evidence="1">
    <location>
        <begin position="1"/>
        <end position="156"/>
    </location>
</feature>